<dbReference type="SUPFAM" id="SSF160631">
    <property type="entry name" value="SMI1/KNR4-like"/>
    <property type="match status" value="1"/>
</dbReference>
<sequence length="99" mass="11248">MDWKREIGIAHLVKQKVAQVDTACLWPHPLPEVAASDTDLISLEAHLGVSLDPKLRTFLLHADGWRSFYQSVDVFGLNDFRGGERKHRAEILLETLEDI</sequence>
<dbReference type="InterPro" id="IPR037883">
    <property type="entry name" value="Knr4/Smi1-like_sf"/>
</dbReference>
<evidence type="ECO:0000313" key="2">
    <source>
        <dbReference type="Proteomes" id="UP001427805"/>
    </source>
</evidence>
<accession>A0ABV0B840</accession>
<protein>
    <submittedName>
        <fullName evidence="1">SMI1/KNR4 family protein</fullName>
    </submittedName>
</protein>
<dbReference type="EMBL" id="JBDIZK010000006">
    <property type="protein sequence ID" value="MEN3747713.1"/>
    <property type="molecule type" value="Genomic_DNA"/>
</dbReference>
<reference evidence="1 2" key="1">
    <citation type="submission" date="2024-05" db="EMBL/GenBank/DDBJ databases">
        <title>Sphingomonas sp. HF-S3 16S ribosomal RNA gene Genome sequencing and assembly.</title>
        <authorList>
            <person name="Lee H."/>
        </authorList>
    </citation>
    <scope>NUCLEOTIDE SEQUENCE [LARGE SCALE GENOMIC DNA]</scope>
    <source>
        <strain evidence="1 2">HF-S3</strain>
    </source>
</reference>
<organism evidence="1 2">
    <name type="scientific">Sphingomonas rustica</name>
    <dbReference type="NCBI Taxonomy" id="3103142"/>
    <lineage>
        <taxon>Bacteria</taxon>
        <taxon>Pseudomonadati</taxon>
        <taxon>Pseudomonadota</taxon>
        <taxon>Alphaproteobacteria</taxon>
        <taxon>Sphingomonadales</taxon>
        <taxon>Sphingomonadaceae</taxon>
        <taxon>Sphingomonas</taxon>
    </lineage>
</organism>
<name>A0ABV0B840_9SPHN</name>
<dbReference type="Proteomes" id="UP001427805">
    <property type="component" value="Unassembled WGS sequence"/>
</dbReference>
<proteinExistence type="predicted"/>
<keyword evidence="2" id="KW-1185">Reference proteome</keyword>
<comment type="caution">
    <text evidence="1">The sequence shown here is derived from an EMBL/GenBank/DDBJ whole genome shotgun (WGS) entry which is preliminary data.</text>
</comment>
<dbReference type="RefSeq" id="WP_346246721.1">
    <property type="nucleotide sequence ID" value="NZ_JBDIZK010000006.1"/>
</dbReference>
<gene>
    <name evidence="1" type="ORF">TPR58_11090</name>
</gene>
<evidence type="ECO:0000313" key="1">
    <source>
        <dbReference type="EMBL" id="MEN3747713.1"/>
    </source>
</evidence>